<dbReference type="Gene3D" id="2.60.40.1890">
    <property type="entry name" value="PCu(A)C copper chaperone"/>
    <property type="match status" value="1"/>
</dbReference>
<keyword evidence="4" id="KW-1185">Reference proteome</keyword>
<sequence>MNLRAARLPLLICGLLIATAAAASDADHVKASQAWIRVMPGSLPSGGYVVLENHGEQTVNLRGVRSEAYGEVMLHKSSTEGGMGRMEKVDSLPIPAHGKVALSPGGYHLMLMKASKPVKVGDKVKLSLQFTDGSLLDTDFEARPANAMDSGDGTAGMDHHNH</sequence>
<accession>A0ABW8K4I1</accession>
<keyword evidence="2" id="KW-0732">Signal</keyword>
<dbReference type="Pfam" id="PF04314">
    <property type="entry name" value="PCuAC"/>
    <property type="match status" value="1"/>
</dbReference>
<dbReference type="RefSeq" id="WP_379986344.1">
    <property type="nucleotide sequence ID" value="NZ_JADIKD010000007.1"/>
</dbReference>
<evidence type="ECO:0000313" key="4">
    <source>
        <dbReference type="Proteomes" id="UP001620408"/>
    </source>
</evidence>
<dbReference type="InterPro" id="IPR036182">
    <property type="entry name" value="PCuAC_sf"/>
</dbReference>
<dbReference type="PANTHER" id="PTHR36302:SF1">
    <property type="entry name" value="COPPER CHAPERONE PCU(A)C"/>
    <property type="match status" value="1"/>
</dbReference>
<dbReference type="PANTHER" id="PTHR36302">
    <property type="entry name" value="BLR7088 PROTEIN"/>
    <property type="match status" value="1"/>
</dbReference>
<dbReference type="EMBL" id="JADIKD010000007">
    <property type="protein sequence ID" value="MFK2916384.1"/>
    <property type="molecule type" value="Genomic_DNA"/>
</dbReference>
<feature type="signal peptide" evidence="2">
    <location>
        <begin position="1"/>
        <end position="23"/>
    </location>
</feature>
<gene>
    <name evidence="3" type="ORF">ISS97_03830</name>
</gene>
<proteinExistence type="predicted"/>
<protein>
    <submittedName>
        <fullName evidence="3">Copper chaperone PCu(A)C</fullName>
    </submittedName>
</protein>
<dbReference type="InterPro" id="IPR058248">
    <property type="entry name" value="Lxx211020-like"/>
</dbReference>
<evidence type="ECO:0000256" key="2">
    <source>
        <dbReference type="SAM" id="SignalP"/>
    </source>
</evidence>
<dbReference type="InterPro" id="IPR007410">
    <property type="entry name" value="LpqE-like"/>
</dbReference>
<name>A0ABW8K4I1_9GAMM</name>
<comment type="caution">
    <text evidence="3">The sequence shown here is derived from an EMBL/GenBank/DDBJ whole genome shotgun (WGS) entry which is preliminary data.</text>
</comment>
<organism evidence="3 4">
    <name type="scientific">Dyella koreensis</name>
    <dbReference type="NCBI Taxonomy" id="311235"/>
    <lineage>
        <taxon>Bacteria</taxon>
        <taxon>Pseudomonadati</taxon>
        <taxon>Pseudomonadota</taxon>
        <taxon>Gammaproteobacteria</taxon>
        <taxon>Lysobacterales</taxon>
        <taxon>Rhodanobacteraceae</taxon>
        <taxon>Dyella</taxon>
    </lineage>
</organism>
<evidence type="ECO:0000256" key="1">
    <source>
        <dbReference type="SAM" id="MobiDB-lite"/>
    </source>
</evidence>
<reference evidence="3 4" key="1">
    <citation type="submission" date="2020-10" db="EMBL/GenBank/DDBJ databases">
        <title>Phylogeny of dyella-like bacteria.</title>
        <authorList>
            <person name="Fu J."/>
        </authorList>
    </citation>
    <scope>NUCLEOTIDE SEQUENCE [LARGE SCALE GENOMIC DNA]</scope>
    <source>
        <strain evidence="3 4">BB4</strain>
    </source>
</reference>
<dbReference type="Proteomes" id="UP001620408">
    <property type="component" value="Unassembled WGS sequence"/>
</dbReference>
<dbReference type="SUPFAM" id="SSF110087">
    <property type="entry name" value="DR1885-like metal-binding protein"/>
    <property type="match status" value="1"/>
</dbReference>
<evidence type="ECO:0000313" key="3">
    <source>
        <dbReference type="EMBL" id="MFK2916384.1"/>
    </source>
</evidence>
<feature type="chain" id="PRO_5047110406" evidence="2">
    <location>
        <begin position="24"/>
        <end position="162"/>
    </location>
</feature>
<feature type="region of interest" description="Disordered" evidence="1">
    <location>
        <begin position="142"/>
        <end position="162"/>
    </location>
</feature>